<dbReference type="Pfam" id="PF03704">
    <property type="entry name" value="BTAD"/>
    <property type="match status" value="1"/>
</dbReference>
<dbReference type="Proteomes" id="UP001501821">
    <property type="component" value="Unassembled WGS sequence"/>
</dbReference>
<dbReference type="InterPro" id="IPR005158">
    <property type="entry name" value="BTAD"/>
</dbReference>
<dbReference type="SMART" id="SM01043">
    <property type="entry name" value="BTAD"/>
    <property type="match status" value="1"/>
</dbReference>
<dbReference type="SUPFAM" id="SSF48452">
    <property type="entry name" value="TPR-like"/>
    <property type="match status" value="1"/>
</dbReference>
<evidence type="ECO:0000256" key="2">
    <source>
        <dbReference type="ARBA" id="ARBA00023125"/>
    </source>
</evidence>
<reference evidence="6" key="1">
    <citation type="journal article" date="2019" name="Int. J. Syst. Evol. Microbiol.">
        <title>The Global Catalogue of Microorganisms (GCM) 10K type strain sequencing project: providing services to taxonomists for standard genome sequencing and annotation.</title>
        <authorList>
            <consortium name="The Broad Institute Genomics Platform"/>
            <consortium name="The Broad Institute Genome Sequencing Center for Infectious Disease"/>
            <person name="Wu L."/>
            <person name="Ma J."/>
        </authorList>
    </citation>
    <scope>NUCLEOTIDE SEQUENCE [LARGE SCALE GENOMIC DNA]</scope>
    <source>
        <strain evidence="6">JCM 16953</strain>
    </source>
</reference>
<dbReference type="InterPro" id="IPR001867">
    <property type="entry name" value="OmpR/PhoB-type_DNA-bd"/>
</dbReference>
<dbReference type="PANTHER" id="PTHR47691:SF3">
    <property type="entry name" value="HTH-TYPE TRANSCRIPTIONAL REGULATOR RV0890C-RELATED"/>
    <property type="match status" value="1"/>
</dbReference>
<feature type="domain" description="Bacterial transcriptional activator" evidence="4">
    <location>
        <begin position="56"/>
        <end position="173"/>
    </location>
</feature>
<dbReference type="Pfam" id="PF25872">
    <property type="entry name" value="HTH_77"/>
    <property type="match status" value="1"/>
</dbReference>
<comment type="caution">
    <text evidence="5">The sequence shown here is derived from an EMBL/GenBank/DDBJ whole genome shotgun (WGS) entry which is preliminary data.</text>
</comment>
<dbReference type="InterPro" id="IPR011990">
    <property type="entry name" value="TPR-like_helical_dom_sf"/>
</dbReference>
<name>A0ABP7IZG0_9ACTN</name>
<dbReference type="Gene3D" id="1.10.10.10">
    <property type="entry name" value="Winged helix-like DNA-binding domain superfamily/Winged helix DNA-binding domain"/>
    <property type="match status" value="1"/>
</dbReference>
<evidence type="ECO:0000256" key="1">
    <source>
        <dbReference type="ARBA" id="ARBA00005820"/>
    </source>
</evidence>
<organism evidence="5 6">
    <name type="scientific">Nocardioides panacisoli</name>
    <dbReference type="NCBI Taxonomy" id="627624"/>
    <lineage>
        <taxon>Bacteria</taxon>
        <taxon>Bacillati</taxon>
        <taxon>Actinomycetota</taxon>
        <taxon>Actinomycetes</taxon>
        <taxon>Propionibacteriales</taxon>
        <taxon>Nocardioidaceae</taxon>
        <taxon>Nocardioides</taxon>
    </lineage>
</organism>
<dbReference type="SMART" id="SM00862">
    <property type="entry name" value="Trans_reg_C"/>
    <property type="match status" value="1"/>
</dbReference>
<accession>A0ABP7IZG0</accession>
<protein>
    <submittedName>
        <fullName evidence="5">BTAD domain-containing putative transcriptional regulator</fullName>
    </submittedName>
</protein>
<dbReference type="InterPro" id="IPR016032">
    <property type="entry name" value="Sig_transdc_resp-reg_C-effctor"/>
</dbReference>
<evidence type="ECO:0000259" key="4">
    <source>
        <dbReference type="SMART" id="SM01043"/>
    </source>
</evidence>
<dbReference type="SUPFAM" id="SSF46894">
    <property type="entry name" value="C-terminal effector domain of the bipartite response regulators"/>
    <property type="match status" value="1"/>
</dbReference>
<keyword evidence="6" id="KW-1185">Reference proteome</keyword>
<gene>
    <name evidence="5" type="ORF">GCM10022242_35380</name>
</gene>
<sequence length="982" mass="105840">MTRLRVLDDVTWDGASVPGERTHALLRALVRAGDRGLSETALVDEVWADDTPANPAKALQVVVSRARSATSPAAIERTARGYRLALGADDVDVWSLRPEGLRLAAEEQYADALPLLERAPADDAVTAALLRSVAAVHGVPAALERFEAYRSDLAERLGTDPSPELRDLHAELLAADRPVRTGVHHYASSLVGRDRDLIELRNLLREHRVVSILGPGGLGKTRLANLVAAGAEQPVVHVVELVGVTDPDDLVSEVGSVLGVRDSVADRRVLTQAQLRDVRSRIAHQLDVAPTLLVLDNCEHLVEAVADLVAFLVASAPRLRVLTTTRAPLAIAAEMVFPLGQLQPADAAELFRQRARAARPGVSLPPETVQHVVDRLDGLPLAIELAAVKVRVMSVQDIGRRLEDRFGLLRGGDRSAPDRHQTLLAVIDWSWNLLAERERRALRRLSVFHDGFDAEGAEAVVGMDALDAVADLVDQSLLNVVDATHTVRYRMLETVREFGRLQLLDAGEEAEVAKAQRDWAVAFCAERVPLLFGSQQVRTVAELRAEDGNLTDALRQALADSDPATVASIFAALGGYWSIVGDHQRSIALAAAVGRAVVDWEPPDELVEVARITLAMCLFGATFMSSGDQELREAAQRLGTDTGSPQLSALLTIMMTMGDASGDEVRAVLGRLVVDPNPKVRATAYTFLSHERENFADPRGAIDAARQALPLLDPDDGPWLRANLHSQLCGLYAQIGDLAAAGRHAAEALPGLEQLGALDDVLQVRAVLAMAELDAGRVEEAARISAEIEAMGATGPFGSRGAALELRGQLRLAQGRVDAGLAAHREAVAAMRELRFPSRGGDSDLMPWAVVSEGVALATYARHATGDEGRDLYLGLTAKAARSLEANDPLLDFPVNGVLLFACGLWALLREELAPEDAIRLLVLADRFAYPRSQPEMRWRSVVEDAERIAPGAVAAVEQEYGDRRGPALLDEARAVVQRLFG</sequence>
<proteinExistence type="inferred from homology"/>
<dbReference type="InterPro" id="IPR058852">
    <property type="entry name" value="HTH_77"/>
</dbReference>
<dbReference type="Pfam" id="PF13401">
    <property type="entry name" value="AAA_22"/>
    <property type="match status" value="1"/>
</dbReference>
<feature type="domain" description="OmpR/PhoB-type" evidence="3">
    <location>
        <begin position="14"/>
        <end position="84"/>
    </location>
</feature>
<comment type="similarity">
    <text evidence="1">Belongs to the AfsR/DnrI/RedD regulatory family.</text>
</comment>
<dbReference type="EMBL" id="BAABAH010000016">
    <property type="protein sequence ID" value="GAA3830941.1"/>
    <property type="molecule type" value="Genomic_DNA"/>
</dbReference>
<dbReference type="Gene3D" id="1.25.40.10">
    <property type="entry name" value="Tetratricopeptide repeat domain"/>
    <property type="match status" value="1"/>
</dbReference>
<dbReference type="SUPFAM" id="SSF52540">
    <property type="entry name" value="P-loop containing nucleoside triphosphate hydrolases"/>
    <property type="match status" value="1"/>
</dbReference>
<evidence type="ECO:0000313" key="6">
    <source>
        <dbReference type="Proteomes" id="UP001501821"/>
    </source>
</evidence>
<keyword evidence="2" id="KW-0238">DNA-binding</keyword>
<evidence type="ECO:0000259" key="3">
    <source>
        <dbReference type="SMART" id="SM00862"/>
    </source>
</evidence>
<dbReference type="RefSeq" id="WP_344777934.1">
    <property type="nucleotide sequence ID" value="NZ_BAABAH010000016.1"/>
</dbReference>
<evidence type="ECO:0000313" key="5">
    <source>
        <dbReference type="EMBL" id="GAA3830941.1"/>
    </source>
</evidence>
<dbReference type="InterPro" id="IPR036388">
    <property type="entry name" value="WH-like_DNA-bd_sf"/>
</dbReference>
<dbReference type="InterPro" id="IPR049945">
    <property type="entry name" value="AAA_22"/>
</dbReference>
<dbReference type="Gene3D" id="3.40.50.300">
    <property type="entry name" value="P-loop containing nucleotide triphosphate hydrolases"/>
    <property type="match status" value="1"/>
</dbReference>
<dbReference type="PRINTS" id="PR00364">
    <property type="entry name" value="DISEASERSIST"/>
</dbReference>
<dbReference type="InterPro" id="IPR027417">
    <property type="entry name" value="P-loop_NTPase"/>
</dbReference>
<dbReference type="PANTHER" id="PTHR47691">
    <property type="entry name" value="REGULATOR-RELATED"/>
    <property type="match status" value="1"/>
</dbReference>